<keyword evidence="2" id="KW-0472">Membrane</keyword>
<name>A0A4D6L1C6_VIGUN</name>
<gene>
    <name evidence="3" type="ORF">DEO72_LG2g2625</name>
</gene>
<keyword evidence="4" id="KW-1185">Reference proteome</keyword>
<dbReference type="AlphaFoldDB" id="A0A4D6L1C6"/>
<feature type="region of interest" description="Disordered" evidence="1">
    <location>
        <begin position="1"/>
        <end position="27"/>
    </location>
</feature>
<protein>
    <submittedName>
        <fullName evidence="3">Uncharacterized protein</fullName>
    </submittedName>
</protein>
<dbReference type="EMBL" id="CP039346">
    <property type="protein sequence ID" value="QCD82290.1"/>
    <property type="molecule type" value="Genomic_DNA"/>
</dbReference>
<accession>A0A4D6L1C6</accession>
<evidence type="ECO:0000256" key="1">
    <source>
        <dbReference type="SAM" id="MobiDB-lite"/>
    </source>
</evidence>
<feature type="compositionally biased region" description="Basic and acidic residues" evidence="1">
    <location>
        <begin position="79"/>
        <end position="99"/>
    </location>
</feature>
<evidence type="ECO:0000313" key="3">
    <source>
        <dbReference type="EMBL" id="QCD82290.1"/>
    </source>
</evidence>
<feature type="transmembrane region" description="Helical" evidence="2">
    <location>
        <begin position="31"/>
        <end position="51"/>
    </location>
</feature>
<dbReference type="Gramene" id="Vigun03g236300.1.v1.2">
    <property type="protein sequence ID" value="Vigun03g236300.1.v1.2.CDS.1"/>
    <property type="gene ID" value="Vigun03g236300.v1.2"/>
</dbReference>
<proteinExistence type="predicted"/>
<evidence type="ECO:0000313" key="4">
    <source>
        <dbReference type="Proteomes" id="UP000501690"/>
    </source>
</evidence>
<reference evidence="3 4" key="1">
    <citation type="submission" date="2019-04" db="EMBL/GenBank/DDBJ databases">
        <title>An improved genome assembly and genetic linkage map for asparagus bean, Vigna unguiculata ssp. sesquipedialis.</title>
        <authorList>
            <person name="Xia Q."/>
            <person name="Zhang R."/>
            <person name="Dong Y."/>
        </authorList>
    </citation>
    <scope>NUCLEOTIDE SEQUENCE [LARGE SCALE GENOMIC DNA]</scope>
    <source>
        <tissue evidence="3">Leaf</tissue>
    </source>
</reference>
<keyword evidence="2" id="KW-0812">Transmembrane</keyword>
<dbReference type="PANTHER" id="PTHR33429">
    <property type="entry name" value="OS02G0708000 PROTEIN-RELATED"/>
    <property type="match status" value="1"/>
</dbReference>
<dbReference type="Proteomes" id="UP000501690">
    <property type="component" value="Linkage Group LG2"/>
</dbReference>
<evidence type="ECO:0000256" key="2">
    <source>
        <dbReference type="SAM" id="Phobius"/>
    </source>
</evidence>
<feature type="compositionally biased region" description="Polar residues" evidence="1">
    <location>
        <begin position="62"/>
        <end position="72"/>
    </location>
</feature>
<sequence length="127" mass="13871">MSLQDQPQQPVQVYPTNQPPSSSSHHSNGSFGAVFIVLAIILVISVVACVLGRLCNKRYNRHSSISSSNQRGPMQHRPQIHDLRPRDEGDIEFGVEKRMPPPIIRTKVQGPHHGHGAGAGEELRAGA</sequence>
<organism evidence="3 4">
    <name type="scientific">Vigna unguiculata</name>
    <name type="common">Cowpea</name>
    <dbReference type="NCBI Taxonomy" id="3917"/>
    <lineage>
        <taxon>Eukaryota</taxon>
        <taxon>Viridiplantae</taxon>
        <taxon>Streptophyta</taxon>
        <taxon>Embryophyta</taxon>
        <taxon>Tracheophyta</taxon>
        <taxon>Spermatophyta</taxon>
        <taxon>Magnoliopsida</taxon>
        <taxon>eudicotyledons</taxon>
        <taxon>Gunneridae</taxon>
        <taxon>Pentapetalae</taxon>
        <taxon>rosids</taxon>
        <taxon>fabids</taxon>
        <taxon>Fabales</taxon>
        <taxon>Fabaceae</taxon>
        <taxon>Papilionoideae</taxon>
        <taxon>50 kb inversion clade</taxon>
        <taxon>NPAAA clade</taxon>
        <taxon>indigoferoid/millettioid clade</taxon>
        <taxon>Phaseoleae</taxon>
        <taxon>Vigna</taxon>
    </lineage>
</organism>
<dbReference type="PANTHER" id="PTHR33429:SF7">
    <property type="entry name" value="OS02G0708000 PROTEIN"/>
    <property type="match status" value="1"/>
</dbReference>
<keyword evidence="2" id="KW-1133">Transmembrane helix</keyword>
<feature type="region of interest" description="Disordered" evidence="1">
    <location>
        <begin position="62"/>
        <end position="127"/>
    </location>
</feature>
<dbReference type="OrthoDB" id="1906668at2759"/>